<keyword evidence="2" id="KW-1185">Reference proteome</keyword>
<comment type="caution">
    <text evidence="1">The sequence shown here is derived from an EMBL/GenBank/DDBJ whole genome shotgun (WGS) entry which is preliminary data.</text>
</comment>
<gene>
    <name evidence="1" type="ORF">K2U94_19085</name>
</gene>
<organism evidence="1 2">
    <name type="scientific">Candidatus Rhodoblastus alkanivorans</name>
    <dbReference type="NCBI Taxonomy" id="2954117"/>
    <lineage>
        <taxon>Bacteria</taxon>
        <taxon>Pseudomonadati</taxon>
        <taxon>Pseudomonadota</taxon>
        <taxon>Alphaproteobacteria</taxon>
        <taxon>Hyphomicrobiales</taxon>
        <taxon>Rhodoblastaceae</taxon>
        <taxon>Rhodoblastus</taxon>
    </lineage>
</organism>
<proteinExistence type="predicted"/>
<accession>A0ABS9ZBR0</accession>
<dbReference type="EMBL" id="JAIVFP010000001">
    <property type="protein sequence ID" value="MCI4684846.1"/>
    <property type="molecule type" value="Genomic_DNA"/>
</dbReference>
<dbReference type="RefSeq" id="WP_243068724.1">
    <property type="nucleotide sequence ID" value="NZ_JAIVFK010000022.1"/>
</dbReference>
<dbReference type="Pfam" id="PF08837">
    <property type="entry name" value="DUF1810"/>
    <property type="match status" value="1"/>
</dbReference>
<sequence>MGQDDPFNLQRFVAAQDGMFERVRAELRAGRKRSHWIWFVFPQIEGLGFSPTAQFYALSSLDEARSFLAHPVLGPRLRECVDLVNRIESRSLFEIFGDPDDKKFRSSMTLFERAAPDEKRFAQALDKYCAGARDPLTLQKLGL</sequence>
<dbReference type="Gene3D" id="1.25.40.380">
    <property type="entry name" value="Protein of unknown function DUF1810"/>
    <property type="match status" value="1"/>
</dbReference>
<dbReference type="InterPro" id="IPR014937">
    <property type="entry name" value="DUF1810"/>
</dbReference>
<dbReference type="Proteomes" id="UP001139104">
    <property type="component" value="Unassembled WGS sequence"/>
</dbReference>
<dbReference type="PIRSF" id="PIRSF008546">
    <property type="entry name" value="UCP008546"/>
    <property type="match status" value="1"/>
</dbReference>
<evidence type="ECO:0000313" key="1">
    <source>
        <dbReference type="EMBL" id="MCI4684846.1"/>
    </source>
</evidence>
<name>A0ABS9ZBR0_9HYPH</name>
<protein>
    <submittedName>
        <fullName evidence="1">DUF1810 domain-containing protein</fullName>
    </submittedName>
</protein>
<dbReference type="InterPro" id="IPR036287">
    <property type="entry name" value="Rv1873-like_sf"/>
</dbReference>
<dbReference type="SUPFAM" id="SSF140736">
    <property type="entry name" value="Rv1873-like"/>
    <property type="match status" value="1"/>
</dbReference>
<reference evidence="1" key="1">
    <citation type="journal article" date="2022" name="ISME J.">
        <title>Identification of active gaseous-alkane degraders at natural gas seeps.</title>
        <authorList>
            <person name="Farhan Ul Haque M."/>
            <person name="Hernandez M."/>
            <person name="Crombie A.T."/>
            <person name="Murrell J.C."/>
        </authorList>
    </citation>
    <scope>NUCLEOTIDE SEQUENCE</scope>
    <source>
        <strain evidence="1">PC2</strain>
    </source>
</reference>
<evidence type="ECO:0000313" key="2">
    <source>
        <dbReference type="Proteomes" id="UP001139104"/>
    </source>
</evidence>